<name>A0A0B1P261_UNCNE</name>
<gene>
    <name evidence="1" type="ORF">EV44_g3302</name>
</gene>
<accession>A0A0B1P261</accession>
<evidence type="ECO:0000313" key="2">
    <source>
        <dbReference type="Proteomes" id="UP000030854"/>
    </source>
</evidence>
<sequence length="350" mass="39894">MQFAGAANYVVTFDHLIEEVNNIDFKIVEVDYESLGRDLGKFVASGSVIQKLYPDDLTIVANMDGDYKGKEMENVHLNNGKEVPNNLLGLLANGTKYFDAFVYLGMEPTRRPKPVSLELQKTQDGKIVVPTYNDMTKLAKYLIIVLFYILIRGHPPSVTEAYVNQPMPKFITTVLGCRDNIFDITDYLASFDSVKMDPKWFQHLPTNHISQEAVNRLGLRVAGYRLVSIFTNVEPDLYTAKSVSNNEYRQLTKPSYLDTAVEIMRSFKTAGYCWDFHPATRSPDIFSTYGNINKSASNLMLECYTTETLTKLKDTKRLAVMPVYDPAHTDYKTWSMKMKYIARKRIFPTG</sequence>
<dbReference type="Proteomes" id="UP000030854">
    <property type="component" value="Unassembled WGS sequence"/>
</dbReference>
<dbReference type="HOGENOM" id="CLU_792725_0_0_1"/>
<dbReference type="AlphaFoldDB" id="A0A0B1P261"/>
<reference evidence="1 2" key="1">
    <citation type="journal article" date="2014" name="BMC Genomics">
        <title>Adaptive genomic structural variation in the grape powdery mildew pathogen, Erysiphe necator.</title>
        <authorList>
            <person name="Jones L."/>
            <person name="Riaz S."/>
            <person name="Morales-Cruz A."/>
            <person name="Amrine K.C."/>
            <person name="McGuire B."/>
            <person name="Gubler W.D."/>
            <person name="Walker M.A."/>
            <person name="Cantu D."/>
        </authorList>
    </citation>
    <scope>NUCLEOTIDE SEQUENCE [LARGE SCALE GENOMIC DNA]</scope>
    <source>
        <strain evidence="2">c</strain>
    </source>
</reference>
<proteinExistence type="predicted"/>
<dbReference type="STRING" id="52586.A0A0B1P261"/>
<organism evidence="1 2">
    <name type="scientific">Uncinula necator</name>
    <name type="common">Grape powdery mildew</name>
    <dbReference type="NCBI Taxonomy" id="52586"/>
    <lineage>
        <taxon>Eukaryota</taxon>
        <taxon>Fungi</taxon>
        <taxon>Dikarya</taxon>
        <taxon>Ascomycota</taxon>
        <taxon>Pezizomycotina</taxon>
        <taxon>Leotiomycetes</taxon>
        <taxon>Erysiphales</taxon>
        <taxon>Erysiphaceae</taxon>
        <taxon>Erysiphe</taxon>
    </lineage>
</organism>
<evidence type="ECO:0000313" key="1">
    <source>
        <dbReference type="EMBL" id="KHJ31026.1"/>
    </source>
</evidence>
<keyword evidence="2" id="KW-1185">Reference proteome</keyword>
<dbReference type="EMBL" id="JNVN01003332">
    <property type="protein sequence ID" value="KHJ31026.1"/>
    <property type="molecule type" value="Genomic_DNA"/>
</dbReference>
<protein>
    <submittedName>
        <fullName evidence="1">Uncharacterized protein</fullName>
    </submittedName>
</protein>
<comment type="caution">
    <text evidence="1">The sequence shown here is derived from an EMBL/GenBank/DDBJ whole genome shotgun (WGS) entry which is preliminary data.</text>
</comment>